<feature type="binding site" evidence="5">
    <location>
        <position position="109"/>
    </location>
    <ligand>
        <name>substrate</name>
    </ligand>
</feature>
<reference evidence="8 9" key="1">
    <citation type="journal article" date="2017" name="Mycologia">
        <title>Bifiguratus adelaidae, gen. et sp. nov., a new member of Mucoromycotina in endophytic and soil-dwelling habitats.</title>
        <authorList>
            <person name="Torres-Cruz T.J."/>
            <person name="Billingsley Tobias T.L."/>
            <person name="Almatruk M."/>
            <person name="Hesse C."/>
            <person name="Kuske C.R."/>
            <person name="Desiro A."/>
            <person name="Benucci G.M."/>
            <person name="Bonito G."/>
            <person name="Stajich J.E."/>
            <person name="Dunlap C."/>
            <person name="Arnold A.E."/>
            <person name="Porras-Alfaro A."/>
        </authorList>
    </citation>
    <scope>NUCLEOTIDE SEQUENCE [LARGE SCALE GENOMIC DNA]</scope>
    <source>
        <strain evidence="8 9">AZ0501</strain>
    </source>
</reference>
<dbReference type="EMBL" id="MVBO01000031">
    <property type="protein sequence ID" value="OZJ04747.1"/>
    <property type="molecule type" value="Genomic_DNA"/>
</dbReference>
<dbReference type="InterPro" id="IPR023210">
    <property type="entry name" value="NADP_OxRdtase_dom"/>
</dbReference>
<sequence>MSLGRTFKLYTGATIPAIGLGTWLSEPGKVRTAVEVAIKTGYKHIDCAYVYRNEQEVGEAFANSKFDRKELFVTSKLWNIYHRPEYVRPAVEASLKNLKLDYLDLYLVHWPVAFPPPTDKPSEIPLNPTMEQLIPKKDGKVQIDQVDILQTWKSMEALVDAGLVKHIGLSNFNIQKIQHVLDHCRIRPAAIQVELHPGLLQDDLLAFCAKENIHVTAYSPLGNNVYGEERIVDMPEVAQVAKKLNKTPAQVCISWAAQRGTSVIPKSVTPSRIEENFQDFELSKDDFDAVSSLGRLDKRYNDPGRPDEWNVSIF</sequence>
<dbReference type="Gene3D" id="3.20.20.100">
    <property type="entry name" value="NADP-dependent oxidoreductase domain"/>
    <property type="match status" value="1"/>
</dbReference>
<keyword evidence="3" id="KW-0560">Oxidoreductase</keyword>
<feature type="domain" description="NADP-dependent oxidoreductase" evidence="7">
    <location>
        <begin position="18"/>
        <end position="293"/>
    </location>
</feature>
<dbReference type="InterPro" id="IPR036812">
    <property type="entry name" value="NAD(P)_OxRdtase_dom_sf"/>
</dbReference>
<evidence type="ECO:0000259" key="7">
    <source>
        <dbReference type="Pfam" id="PF00248"/>
    </source>
</evidence>
<keyword evidence="9" id="KW-1185">Reference proteome</keyword>
<dbReference type="FunFam" id="3.20.20.100:FF:000006">
    <property type="entry name" value="Aldo-keto reductase family 1 member A1"/>
    <property type="match status" value="1"/>
</dbReference>
<dbReference type="Pfam" id="PF00248">
    <property type="entry name" value="Aldo_ket_red"/>
    <property type="match status" value="1"/>
</dbReference>
<evidence type="ECO:0000256" key="2">
    <source>
        <dbReference type="ARBA" id="ARBA00022857"/>
    </source>
</evidence>
<dbReference type="AlphaFoldDB" id="A0A261Y292"/>
<dbReference type="SUPFAM" id="SSF51430">
    <property type="entry name" value="NAD(P)-linked oxidoreductase"/>
    <property type="match status" value="1"/>
</dbReference>
<dbReference type="PANTHER" id="PTHR11732">
    <property type="entry name" value="ALDO/KETO REDUCTASE"/>
    <property type="match status" value="1"/>
</dbReference>
<evidence type="ECO:0000256" key="3">
    <source>
        <dbReference type="ARBA" id="ARBA00023002"/>
    </source>
</evidence>
<feature type="active site" description="Proton donor" evidence="4">
    <location>
        <position position="51"/>
    </location>
</feature>
<comment type="caution">
    <text evidence="8">The sequence shown here is derived from an EMBL/GenBank/DDBJ whole genome shotgun (WGS) entry which is preliminary data.</text>
</comment>
<organism evidence="8 9">
    <name type="scientific">Bifiguratus adelaidae</name>
    <dbReference type="NCBI Taxonomy" id="1938954"/>
    <lineage>
        <taxon>Eukaryota</taxon>
        <taxon>Fungi</taxon>
        <taxon>Fungi incertae sedis</taxon>
        <taxon>Mucoromycota</taxon>
        <taxon>Mucoromycotina</taxon>
        <taxon>Endogonomycetes</taxon>
        <taxon>Endogonales</taxon>
        <taxon>Endogonales incertae sedis</taxon>
        <taxon>Bifiguratus</taxon>
    </lineage>
</organism>
<dbReference type="OrthoDB" id="416253at2759"/>
<dbReference type="PRINTS" id="PR00069">
    <property type="entry name" value="ALDKETRDTASE"/>
</dbReference>
<dbReference type="PIRSF" id="PIRSF000097">
    <property type="entry name" value="AKR"/>
    <property type="match status" value="1"/>
</dbReference>
<dbReference type="InterPro" id="IPR018170">
    <property type="entry name" value="Aldo/ket_reductase_CS"/>
</dbReference>
<feature type="site" description="Lowers pKa of active site Tyr" evidence="6">
    <location>
        <position position="76"/>
    </location>
</feature>
<protein>
    <recommendedName>
        <fullName evidence="7">NADP-dependent oxidoreductase domain-containing protein</fullName>
    </recommendedName>
</protein>
<proteinExistence type="inferred from homology"/>
<evidence type="ECO:0000256" key="6">
    <source>
        <dbReference type="PIRSR" id="PIRSR000097-3"/>
    </source>
</evidence>
<dbReference type="PROSITE" id="PS00062">
    <property type="entry name" value="ALDOKETO_REDUCTASE_2"/>
    <property type="match status" value="1"/>
</dbReference>
<accession>A0A261Y292</accession>
<evidence type="ECO:0000256" key="4">
    <source>
        <dbReference type="PIRSR" id="PIRSR000097-1"/>
    </source>
</evidence>
<evidence type="ECO:0000256" key="5">
    <source>
        <dbReference type="PIRSR" id="PIRSR000097-2"/>
    </source>
</evidence>
<gene>
    <name evidence="8" type="ORF">BZG36_01792</name>
</gene>
<comment type="similarity">
    <text evidence="1">Belongs to the aldo/keto reductase family.</text>
</comment>
<dbReference type="InterPro" id="IPR020471">
    <property type="entry name" value="AKR"/>
</dbReference>
<evidence type="ECO:0000313" key="8">
    <source>
        <dbReference type="EMBL" id="OZJ04747.1"/>
    </source>
</evidence>
<evidence type="ECO:0000313" key="9">
    <source>
        <dbReference type="Proteomes" id="UP000242875"/>
    </source>
</evidence>
<keyword evidence="2" id="KW-0521">NADP</keyword>
<name>A0A261Y292_9FUNG</name>
<evidence type="ECO:0000256" key="1">
    <source>
        <dbReference type="ARBA" id="ARBA00007905"/>
    </source>
</evidence>
<dbReference type="Proteomes" id="UP000242875">
    <property type="component" value="Unassembled WGS sequence"/>
</dbReference>
<dbReference type="GO" id="GO:0016491">
    <property type="term" value="F:oxidoreductase activity"/>
    <property type="evidence" value="ECO:0007669"/>
    <property type="project" value="UniProtKB-KW"/>
</dbReference>